<dbReference type="InterPro" id="IPR050541">
    <property type="entry name" value="LRR_TM_domain-containing"/>
</dbReference>
<keyword evidence="3" id="KW-0677">Repeat</keyword>
<dbReference type="InterPro" id="IPR032675">
    <property type="entry name" value="LRR_dom_sf"/>
</dbReference>
<feature type="domain" description="LRRCT" evidence="6">
    <location>
        <begin position="275"/>
        <end position="337"/>
    </location>
</feature>
<evidence type="ECO:0000256" key="4">
    <source>
        <dbReference type="SAM" id="MobiDB-lite"/>
    </source>
</evidence>
<feature type="transmembrane region" description="Helical" evidence="5">
    <location>
        <begin position="596"/>
        <end position="622"/>
    </location>
</feature>
<feature type="compositionally biased region" description="Polar residues" evidence="4">
    <location>
        <begin position="489"/>
        <end position="504"/>
    </location>
</feature>
<keyword evidence="5" id="KW-1133">Transmembrane helix</keyword>
<reference evidence="7" key="2">
    <citation type="submission" date="2025-09" db="UniProtKB">
        <authorList>
            <consortium name="Ensembl"/>
        </authorList>
    </citation>
    <scope>IDENTIFICATION</scope>
</reference>
<accession>A0A8C3KN95</accession>
<evidence type="ECO:0000256" key="1">
    <source>
        <dbReference type="ARBA" id="ARBA00022614"/>
    </source>
</evidence>
<keyword evidence="2" id="KW-0732">Signal</keyword>
<protein>
    <recommendedName>
        <fullName evidence="6">LRRCT domain-containing protein</fullName>
    </recommendedName>
</protein>
<dbReference type="Gene3D" id="3.80.10.10">
    <property type="entry name" value="Ribonuclease Inhibitor"/>
    <property type="match status" value="1"/>
</dbReference>
<keyword evidence="5" id="KW-0472">Membrane</keyword>
<dbReference type="SMART" id="SM00364">
    <property type="entry name" value="LRR_BAC"/>
    <property type="match status" value="5"/>
</dbReference>
<dbReference type="SMART" id="SM00082">
    <property type="entry name" value="LRRCT"/>
    <property type="match status" value="1"/>
</dbReference>
<dbReference type="GO" id="GO:0005886">
    <property type="term" value="C:plasma membrane"/>
    <property type="evidence" value="ECO:0007669"/>
    <property type="project" value="TreeGrafter"/>
</dbReference>
<dbReference type="PANTHER" id="PTHR24369:SF157">
    <property type="entry name" value="LRRCT DOMAIN-CONTAINING PROTEIN"/>
    <property type="match status" value="1"/>
</dbReference>
<dbReference type="Pfam" id="PF13855">
    <property type="entry name" value="LRR_8"/>
    <property type="match status" value="1"/>
</dbReference>
<keyword evidence="8" id="KW-1185">Reference proteome</keyword>
<dbReference type="AlphaFoldDB" id="A0A8C3KN95"/>
<evidence type="ECO:0000259" key="6">
    <source>
        <dbReference type="SMART" id="SM00082"/>
    </source>
</evidence>
<dbReference type="PROSITE" id="PS51450">
    <property type="entry name" value="LRR"/>
    <property type="match status" value="5"/>
</dbReference>
<feature type="compositionally biased region" description="Low complexity" evidence="4">
    <location>
        <begin position="448"/>
        <end position="488"/>
    </location>
</feature>
<reference evidence="7" key="1">
    <citation type="submission" date="2025-08" db="UniProtKB">
        <authorList>
            <consortium name="Ensembl"/>
        </authorList>
    </citation>
    <scope>IDENTIFICATION</scope>
</reference>
<proteinExistence type="predicted"/>
<evidence type="ECO:0000256" key="2">
    <source>
        <dbReference type="ARBA" id="ARBA00022729"/>
    </source>
</evidence>
<dbReference type="Ensembl" id="ENSCPGT00000029304.1">
    <property type="protein sequence ID" value="ENSCPGP00000026832.1"/>
    <property type="gene ID" value="ENSCPGG00000018493.1"/>
</dbReference>
<sequence>MGLAAQEAAAPIPHLCLLIESLGSAATRPAPGPRAGEQMLEGPRAMWVFALLLLILPALLPPASPTNPGQPCPSEMNKVKDLLEVNCTGQALSAVPQDLPMDTGILLLSANRLVSVSINTFLPLTQLQDLDLSDNGLVDLRTGPQLQSLRELILSRNALGALPALQGLPKLTRLAVAHNSLSELAPRAFLPVKELQDLDLRGNQLRTLPQEVFEGLRALKDLDLSDNLLEELPRELLQSLQKLETLWLSGNRLRTLPTGFFPEGHLFAYVFLTENPWHCDCDLYYLRHWILENEGSVYQPERGLEKTKVEVAPQKVLCHSPPEHQRKPVIRFKLNCRNVGDVDEDEEDVYDDVEETTAKATMIAFSPHRPSIPKEQTTIPHAVTWPPLTTTRPHLGSALTPSTSLAMPASTRAPNTTSPVPASPTIAPTQPPGTGAVLSAAPASTSHRSTTLVSTTSPPTTVSTRPPSTSNRPQTTLTTGTTNTNATLMVSTGPFSTTSTAVPSTTMREASSVVRSSSPLTSTTPIISTTMLSTHAPAPLDTTGFTQPAPSPPPAPLPLCPHYTLGLAVPMLHSRAGGEGPQWGQWVLRHCCLLHWGLYLASLAFLVLTVLALAGWVVWMCLMGRPSLHKLLQTQEVQYPLLMWRESTGSPVMHPSTFKSPPQRPMFCTIKEVELCPEVTYCTIKDLGTQRGHPASSSFCTTKELWVHHSPLNASFKSFSRKLMVTNLGPLRTPSAYSLDRGVKAIGGVRVKYAHNTL</sequence>
<dbReference type="Proteomes" id="UP000694419">
    <property type="component" value="Unplaced"/>
</dbReference>
<evidence type="ECO:0000256" key="5">
    <source>
        <dbReference type="SAM" id="Phobius"/>
    </source>
</evidence>
<evidence type="ECO:0000256" key="3">
    <source>
        <dbReference type="ARBA" id="ARBA00022737"/>
    </source>
</evidence>
<keyword evidence="5" id="KW-0812">Transmembrane</keyword>
<dbReference type="InterPro" id="IPR003591">
    <property type="entry name" value="Leu-rich_rpt_typical-subtyp"/>
</dbReference>
<name>A0A8C3KN95_9CHAR</name>
<dbReference type="InterPro" id="IPR000483">
    <property type="entry name" value="Cys-rich_flank_reg_C"/>
</dbReference>
<dbReference type="InterPro" id="IPR001611">
    <property type="entry name" value="Leu-rich_rpt"/>
</dbReference>
<organism evidence="7 8">
    <name type="scientific">Calidris pygmaea</name>
    <name type="common">Spoon-billed sandpiper</name>
    <dbReference type="NCBI Taxonomy" id="425635"/>
    <lineage>
        <taxon>Eukaryota</taxon>
        <taxon>Metazoa</taxon>
        <taxon>Chordata</taxon>
        <taxon>Craniata</taxon>
        <taxon>Vertebrata</taxon>
        <taxon>Euteleostomi</taxon>
        <taxon>Archelosauria</taxon>
        <taxon>Archosauria</taxon>
        <taxon>Dinosauria</taxon>
        <taxon>Saurischia</taxon>
        <taxon>Theropoda</taxon>
        <taxon>Coelurosauria</taxon>
        <taxon>Aves</taxon>
        <taxon>Neognathae</taxon>
        <taxon>Neoaves</taxon>
        <taxon>Charadriiformes</taxon>
        <taxon>Scolopacidae</taxon>
        <taxon>Calidris</taxon>
    </lineage>
</organism>
<evidence type="ECO:0000313" key="8">
    <source>
        <dbReference type="Proteomes" id="UP000694419"/>
    </source>
</evidence>
<keyword evidence="1" id="KW-0433">Leucine-rich repeat</keyword>
<feature type="region of interest" description="Disordered" evidence="4">
    <location>
        <begin position="384"/>
        <end position="504"/>
    </location>
</feature>
<dbReference type="SMART" id="SM00369">
    <property type="entry name" value="LRR_TYP"/>
    <property type="match status" value="6"/>
</dbReference>
<dbReference type="SUPFAM" id="SSF52058">
    <property type="entry name" value="L domain-like"/>
    <property type="match status" value="1"/>
</dbReference>
<dbReference type="PANTHER" id="PTHR24369">
    <property type="entry name" value="ANTIGEN BSP, PUTATIVE-RELATED"/>
    <property type="match status" value="1"/>
</dbReference>
<evidence type="ECO:0000313" key="7">
    <source>
        <dbReference type="Ensembl" id="ENSCPGP00000026832.1"/>
    </source>
</evidence>